<dbReference type="GO" id="GO:0005737">
    <property type="term" value="C:cytoplasm"/>
    <property type="evidence" value="ECO:0007669"/>
    <property type="project" value="InterPro"/>
</dbReference>
<gene>
    <name evidence="7" type="ORF">EV690_3112</name>
</gene>
<keyword evidence="5" id="KW-0464">Manganese</keyword>
<dbReference type="GO" id="GO:0006508">
    <property type="term" value="P:proteolysis"/>
    <property type="evidence" value="ECO:0007669"/>
    <property type="project" value="UniProtKB-KW"/>
</dbReference>
<evidence type="ECO:0000313" key="7">
    <source>
        <dbReference type="EMBL" id="TCK46960.1"/>
    </source>
</evidence>
<accession>A0A4R1J8Y0</accession>
<dbReference type="AlphaFoldDB" id="A0A4R1J8Y0"/>
<dbReference type="OrthoDB" id="9809354at2"/>
<dbReference type="Gene3D" id="3.40.630.10">
    <property type="entry name" value="Zn peptidases"/>
    <property type="match status" value="1"/>
</dbReference>
<evidence type="ECO:0000256" key="1">
    <source>
        <dbReference type="ARBA" id="ARBA00009528"/>
    </source>
</evidence>
<organism evidence="7 8">
    <name type="scientific">Celerinatantimonas diazotrophica</name>
    <dbReference type="NCBI Taxonomy" id="412034"/>
    <lineage>
        <taxon>Bacteria</taxon>
        <taxon>Pseudomonadati</taxon>
        <taxon>Pseudomonadota</taxon>
        <taxon>Gammaproteobacteria</taxon>
        <taxon>Celerinatantimonadaceae</taxon>
        <taxon>Celerinatantimonas</taxon>
    </lineage>
</organism>
<dbReference type="EMBL" id="SMGD01000016">
    <property type="protein sequence ID" value="TCK46960.1"/>
    <property type="molecule type" value="Genomic_DNA"/>
</dbReference>
<dbReference type="InterPro" id="IPR011356">
    <property type="entry name" value="Leucine_aapep/pepB"/>
</dbReference>
<evidence type="ECO:0000256" key="4">
    <source>
        <dbReference type="ARBA" id="ARBA00022801"/>
    </source>
</evidence>
<dbReference type="GO" id="GO:0070006">
    <property type="term" value="F:metalloaminopeptidase activity"/>
    <property type="evidence" value="ECO:0007669"/>
    <property type="project" value="InterPro"/>
</dbReference>
<dbReference type="RefSeq" id="WP_131913857.1">
    <property type="nucleotide sequence ID" value="NZ_OU594967.1"/>
</dbReference>
<evidence type="ECO:0000259" key="6">
    <source>
        <dbReference type="Pfam" id="PF00883"/>
    </source>
</evidence>
<dbReference type="PRINTS" id="PR00481">
    <property type="entry name" value="LAMNOPPTDASE"/>
</dbReference>
<comment type="similarity">
    <text evidence="1">Belongs to the peptidase M17 family.</text>
</comment>
<name>A0A4R1J8Y0_9GAMM</name>
<proteinExistence type="inferred from homology"/>
<keyword evidence="8" id="KW-1185">Reference proteome</keyword>
<dbReference type="CDD" id="cd00433">
    <property type="entry name" value="Peptidase_M17"/>
    <property type="match status" value="1"/>
</dbReference>
<dbReference type="PANTHER" id="PTHR11963:SF23">
    <property type="entry name" value="CYTOSOL AMINOPEPTIDASE"/>
    <property type="match status" value="1"/>
</dbReference>
<keyword evidence="2 7" id="KW-0031">Aminopeptidase</keyword>
<protein>
    <submittedName>
        <fullName evidence="7">Leucyl aminopeptidase/proline iminopeptidase</fullName>
    </submittedName>
</protein>
<dbReference type="Proteomes" id="UP000295565">
    <property type="component" value="Unassembled WGS sequence"/>
</dbReference>
<evidence type="ECO:0000313" key="8">
    <source>
        <dbReference type="Proteomes" id="UP000295565"/>
    </source>
</evidence>
<evidence type="ECO:0000256" key="3">
    <source>
        <dbReference type="ARBA" id="ARBA00022670"/>
    </source>
</evidence>
<dbReference type="SUPFAM" id="SSF53187">
    <property type="entry name" value="Zn-dependent exopeptidases"/>
    <property type="match status" value="1"/>
</dbReference>
<dbReference type="PANTHER" id="PTHR11963">
    <property type="entry name" value="LEUCINE AMINOPEPTIDASE-RELATED"/>
    <property type="match status" value="1"/>
</dbReference>
<dbReference type="InterPro" id="IPR000819">
    <property type="entry name" value="Peptidase_M17_C"/>
</dbReference>
<keyword evidence="3" id="KW-0645">Protease</keyword>
<feature type="domain" description="Cytosol aminopeptidase" evidence="6">
    <location>
        <begin position="164"/>
        <end position="464"/>
    </location>
</feature>
<evidence type="ECO:0000256" key="2">
    <source>
        <dbReference type="ARBA" id="ARBA00022438"/>
    </source>
</evidence>
<evidence type="ECO:0000256" key="5">
    <source>
        <dbReference type="ARBA" id="ARBA00023211"/>
    </source>
</evidence>
<comment type="caution">
    <text evidence="7">The sequence shown here is derived from an EMBL/GenBank/DDBJ whole genome shotgun (WGS) entry which is preliminary data.</text>
</comment>
<sequence>MKPFCYPSLSVQAAAAHLDNDVVRIYLSCNNHTQLPSHVVSQFTEQQAIFPNNTFWSITQPYPALLLNAQQVSENTMFAKLTWARKLIEQANLSKLQKISFECNDAVLQEAFISAWLAANYTLPNYKHNSEEIHSSEKTLYLSDVALSDQQIAQLRAEAKGNALARYLAWQPADMLNPKSYQRLAQQLASQYNWQIDIYNEDTLALLGAEAFLAVARGDHHPCSIIRLRYVPNMPKHHIALVGKGICMDTGGYNLKSNMSGMHMDMGGSAVALGSLLAASELNLPYQIDCYLALAENHVDPKAYKAGEVVKALNGTTIEIVDTDAEGRMVLADTLSLASRENPQLIIDYATLTGTCKRALGNNRSGLWSNRFDWLMALTQIGEQCGERIWPQPLDSDYDDDFRSQIADVAQCAAEPGPDHIHAARFLLRFISPHDNWIHIDLSAFNPKTALAHQPTPISGFGVRYTQRLMNQLDSLLANDKAC</sequence>
<dbReference type="Pfam" id="PF00883">
    <property type="entry name" value="Peptidase_M17"/>
    <property type="match status" value="1"/>
</dbReference>
<keyword evidence="4" id="KW-0378">Hydrolase</keyword>
<dbReference type="GO" id="GO:0030145">
    <property type="term" value="F:manganese ion binding"/>
    <property type="evidence" value="ECO:0007669"/>
    <property type="project" value="InterPro"/>
</dbReference>
<reference evidence="7 8" key="1">
    <citation type="submission" date="2019-03" db="EMBL/GenBank/DDBJ databases">
        <title>Genomic Encyclopedia of Type Strains, Phase IV (KMG-IV): sequencing the most valuable type-strain genomes for metagenomic binning, comparative biology and taxonomic classification.</title>
        <authorList>
            <person name="Goeker M."/>
        </authorList>
    </citation>
    <scope>NUCLEOTIDE SEQUENCE [LARGE SCALE GENOMIC DNA]</scope>
    <source>
        <strain evidence="7 8">DSM 18577</strain>
    </source>
</reference>